<gene>
    <name evidence="3" type="ORF">ZEAMMB73_Zm00001d029705</name>
</gene>
<dbReference type="InterPro" id="IPR045279">
    <property type="entry name" value="ARR-like"/>
</dbReference>
<evidence type="ECO:0000256" key="1">
    <source>
        <dbReference type="ARBA" id="ARBA00023012"/>
    </source>
</evidence>
<dbReference type="PANTHER" id="PTHR43874:SF7">
    <property type="entry name" value="TWO-COMPONENT RESPONSE REGULATOR ARR10"/>
    <property type="match status" value="1"/>
</dbReference>
<dbReference type="GO" id="GO:0000160">
    <property type="term" value="P:phosphorelay signal transduction system"/>
    <property type="evidence" value="ECO:0007669"/>
    <property type="project" value="UniProtKB-KW"/>
</dbReference>
<proteinExistence type="predicted"/>
<feature type="region of interest" description="Disordered" evidence="2">
    <location>
        <begin position="51"/>
        <end position="85"/>
    </location>
</feature>
<dbReference type="ExpressionAtlas" id="A0A1D6K780">
    <property type="expression patterns" value="baseline and differential"/>
</dbReference>
<feature type="compositionally biased region" description="Basic and acidic residues" evidence="2">
    <location>
        <begin position="72"/>
        <end position="85"/>
    </location>
</feature>
<organism evidence="3">
    <name type="scientific">Zea mays</name>
    <name type="common">Maize</name>
    <dbReference type="NCBI Taxonomy" id="4577"/>
    <lineage>
        <taxon>Eukaryota</taxon>
        <taxon>Viridiplantae</taxon>
        <taxon>Streptophyta</taxon>
        <taxon>Embryophyta</taxon>
        <taxon>Tracheophyta</taxon>
        <taxon>Spermatophyta</taxon>
        <taxon>Magnoliopsida</taxon>
        <taxon>Liliopsida</taxon>
        <taxon>Poales</taxon>
        <taxon>Poaceae</taxon>
        <taxon>PACMAD clade</taxon>
        <taxon>Panicoideae</taxon>
        <taxon>Andropogonodae</taxon>
        <taxon>Andropogoneae</taxon>
        <taxon>Tripsacinae</taxon>
        <taxon>Zea</taxon>
    </lineage>
</organism>
<dbReference type="PANTHER" id="PTHR43874">
    <property type="entry name" value="TWO-COMPONENT RESPONSE REGULATOR"/>
    <property type="match status" value="1"/>
</dbReference>
<evidence type="ECO:0000313" key="3">
    <source>
        <dbReference type="EMBL" id="ONL99425.1"/>
    </source>
</evidence>
<dbReference type="EMBL" id="CM007647">
    <property type="protein sequence ID" value="ONL99425.1"/>
    <property type="molecule type" value="Genomic_DNA"/>
</dbReference>
<evidence type="ECO:0000256" key="2">
    <source>
        <dbReference type="SAM" id="MobiDB-lite"/>
    </source>
</evidence>
<dbReference type="AlphaFoldDB" id="A0A1D6K780"/>
<reference evidence="3" key="1">
    <citation type="submission" date="2015-12" db="EMBL/GenBank/DDBJ databases">
        <title>Update maize B73 reference genome by single molecule sequencing technologies.</title>
        <authorList>
            <consortium name="Maize Genome Sequencing Project"/>
            <person name="Ware D."/>
        </authorList>
    </citation>
    <scope>NUCLEOTIDE SEQUENCE [LARGE SCALE GENOMIC DNA]</scope>
    <source>
        <tissue evidence="3">Seedling</tissue>
    </source>
</reference>
<name>A0A1D6K780_MAIZE</name>
<keyword evidence="1" id="KW-0902">Two-component regulatory system</keyword>
<sequence>MPPSDLVTPCVAVPVMDAALLAVIVPPRRSIHARHGWCSHAMWRGEVTAGAAEVEGEGEDEGTGKRVHRGGRSRDDNNGTGNHDLELLREKKDQFDLVISNVHMLDMDGFKLLKLVGLEMDLPGISKLSLAHSCSCLYCSCSRPMISKFWHCLKNHHCE</sequence>
<protein>
    <submittedName>
        <fullName evidence="3">Ubiquitin carrier protein 7</fullName>
    </submittedName>
</protein>
<dbReference type="GO" id="GO:0009736">
    <property type="term" value="P:cytokinin-activated signaling pathway"/>
    <property type="evidence" value="ECO:0007669"/>
    <property type="project" value="InterPro"/>
</dbReference>
<accession>A0A1D6K780</accession>